<dbReference type="EMBL" id="UINC01203566">
    <property type="protein sequence ID" value="SVE23879.1"/>
    <property type="molecule type" value="Genomic_DNA"/>
</dbReference>
<accession>A0A383BVI1</accession>
<dbReference type="AlphaFoldDB" id="A0A383BVI1"/>
<sequence>MKSWLRLLIFGVLCFCVSACAAGKVYIAQSADSQASCLALENELERAQVKIRTLENTDHTWKNLRDFTLVVARFFFPPIGMLNAILTVSDSHVADLAETKALKGRHDGMVALSNQKVCGYKYATTHHH</sequence>
<proteinExistence type="predicted"/>
<gene>
    <name evidence="1" type="ORF">METZ01_LOCUS476733</name>
</gene>
<reference evidence="1" key="1">
    <citation type="submission" date="2018-05" db="EMBL/GenBank/DDBJ databases">
        <authorList>
            <person name="Lanie J.A."/>
            <person name="Ng W.-L."/>
            <person name="Kazmierczak K.M."/>
            <person name="Andrzejewski T.M."/>
            <person name="Davidsen T.M."/>
            <person name="Wayne K.J."/>
            <person name="Tettelin H."/>
            <person name="Glass J.I."/>
            <person name="Rusch D."/>
            <person name="Podicherti R."/>
            <person name="Tsui H.-C.T."/>
            <person name="Winkler M.E."/>
        </authorList>
    </citation>
    <scope>NUCLEOTIDE SEQUENCE</scope>
</reference>
<protein>
    <submittedName>
        <fullName evidence="1">Uncharacterized protein</fullName>
    </submittedName>
</protein>
<organism evidence="1">
    <name type="scientific">marine metagenome</name>
    <dbReference type="NCBI Taxonomy" id="408172"/>
    <lineage>
        <taxon>unclassified sequences</taxon>
        <taxon>metagenomes</taxon>
        <taxon>ecological metagenomes</taxon>
    </lineage>
</organism>
<evidence type="ECO:0000313" key="1">
    <source>
        <dbReference type="EMBL" id="SVE23879.1"/>
    </source>
</evidence>
<name>A0A383BVI1_9ZZZZ</name>